<feature type="region of interest" description="Disordered" evidence="1">
    <location>
        <begin position="22"/>
        <end position="67"/>
    </location>
</feature>
<organism evidence="2 3">
    <name type="scientific">Eleutherodactylus coqui</name>
    <name type="common">Puerto Rican coqui</name>
    <dbReference type="NCBI Taxonomy" id="57060"/>
    <lineage>
        <taxon>Eukaryota</taxon>
        <taxon>Metazoa</taxon>
        <taxon>Chordata</taxon>
        <taxon>Craniata</taxon>
        <taxon>Vertebrata</taxon>
        <taxon>Euteleostomi</taxon>
        <taxon>Amphibia</taxon>
        <taxon>Batrachia</taxon>
        <taxon>Anura</taxon>
        <taxon>Neobatrachia</taxon>
        <taxon>Hyloidea</taxon>
        <taxon>Eleutherodactylidae</taxon>
        <taxon>Eleutherodactylinae</taxon>
        <taxon>Eleutherodactylus</taxon>
        <taxon>Eleutherodactylus</taxon>
    </lineage>
</organism>
<proteinExistence type="predicted"/>
<evidence type="ECO:0000313" key="3">
    <source>
        <dbReference type="Proteomes" id="UP000770717"/>
    </source>
</evidence>
<name>A0A8J6K541_ELECQ</name>
<reference evidence="2" key="1">
    <citation type="thesis" date="2020" institute="ProQuest LLC" country="789 East Eisenhower Parkway, Ann Arbor, MI, USA">
        <title>Comparative Genomics and Chromosome Evolution.</title>
        <authorList>
            <person name="Mudd A.B."/>
        </authorList>
    </citation>
    <scope>NUCLEOTIDE SEQUENCE</scope>
    <source>
        <strain evidence="2">HN-11 Male</strain>
        <tissue evidence="2">Kidney and liver</tissue>
    </source>
</reference>
<evidence type="ECO:0000313" key="2">
    <source>
        <dbReference type="EMBL" id="KAG9475669.1"/>
    </source>
</evidence>
<comment type="caution">
    <text evidence="2">The sequence shown here is derived from an EMBL/GenBank/DDBJ whole genome shotgun (WGS) entry which is preliminary data.</text>
</comment>
<dbReference type="Proteomes" id="UP000770717">
    <property type="component" value="Unassembled WGS sequence"/>
</dbReference>
<keyword evidence="3" id="KW-1185">Reference proteome</keyword>
<feature type="compositionally biased region" description="Polar residues" evidence="1">
    <location>
        <begin position="33"/>
        <end position="44"/>
    </location>
</feature>
<protein>
    <submittedName>
        <fullName evidence="2">Uncharacterized protein</fullName>
    </submittedName>
</protein>
<gene>
    <name evidence="2" type="ORF">GDO78_003853</name>
</gene>
<accession>A0A8J6K541</accession>
<evidence type="ECO:0000256" key="1">
    <source>
        <dbReference type="SAM" id="MobiDB-lite"/>
    </source>
</evidence>
<dbReference type="AlphaFoldDB" id="A0A8J6K541"/>
<feature type="compositionally biased region" description="Polar residues" evidence="1">
    <location>
        <begin position="52"/>
        <end position="67"/>
    </location>
</feature>
<sequence length="67" mass="7554">MALGGPCSECFTLIGPRNSIPPLDRGNWMKNMQRPSRSQNNDFGTSLWEKGNNLTISRETNAKQHYS</sequence>
<dbReference type="EMBL" id="WNTK01000012">
    <property type="protein sequence ID" value="KAG9475669.1"/>
    <property type="molecule type" value="Genomic_DNA"/>
</dbReference>